<dbReference type="AlphaFoldDB" id="J9FR18"/>
<sequence>MDRYDWQQLCQIAIKSQRNSARTYMEPLPQLIRTSYTLL</sequence>
<dbReference type="EMBL" id="AMCI01007807">
    <property type="protein sequence ID" value="EJW92017.1"/>
    <property type="molecule type" value="Genomic_DNA"/>
</dbReference>
<protein>
    <submittedName>
        <fullName evidence="1">Uncharacterized protein</fullName>
    </submittedName>
</protein>
<proteinExistence type="predicted"/>
<name>J9FR18_9ZZZZ</name>
<gene>
    <name evidence="1" type="ORF">EVA_19877</name>
</gene>
<reference evidence="1" key="1">
    <citation type="journal article" date="2012" name="PLoS ONE">
        <title>Gene sets for utilization of primary and secondary nutrition supplies in the distal gut of endangered iberian lynx.</title>
        <authorList>
            <person name="Alcaide M."/>
            <person name="Messina E."/>
            <person name="Richter M."/>
            <person name="Bargiela R."/>
            <person name="Peplies J."/>
            <person name="Huws S.A."/>
            <person name="Newbold C.J."/>
            <person name="Golyshin P.N."/>
            <person name="Simon M.A."/>
            <person name="Lopez G."/>
            <person name="Yakimov M.M."/>
            <person name="Ferrer M."/>
        </authorList>
    </citation>
    <scope>NUCLEOTIDE SEQUENCE</scope>
</reference>
<comment type="caution">
    <text evidence="1">The sequence shown here is derived from an EMBL/GenBank/DDBJ whole genome shotgun (WGS) entry which is preliminary data.</text>
</comment>
<organism evidence="1">
    <name type="scientific">gut metagenome</name>
    <dbReference type="NCBI Taxonomy" id="749906"/>
    <lineage>
        <taxon>unclassified sequences</taxon>
        <taxon>metagenomes</taxon>
        <taxon>organismal metagenomes</taxon>
    </lineage>
</organism>
<evidence type="ECO:0000313" key="1">
    <source>
        <dbReference type="EMBL" id="EJW92017.1"/>
    </source>
</evidence>
<accession>J9FR18</accession>